<evidence type="ECO:0000259" key="7">
    <source>
        <dbReference type="SMART" id="SM00737"/>
    </source>
</evidence>
<keyword evidence="4 6" id="KW-0732">Signal</keyword>
<feature type="domain" description="MD-2-related lipid-recognition" evidence="7">
    <location>
        <begin position="27"/>
        <end position="152"/>
    </location>
</feature>
<evidence type="ECO:0000256" key="3">
    <source>
        <dbReference type="ARBA" id="ARBA00022525"/>
    </source>
</evidence>
<dbReference type="PANTHER" id="PTHR11306">
    <property type="entry name" value="NIEMANN PICK TYPE C2 PROTEIN NPC2-RELATED"/>
    <property type="match status" value="1"/>
</dbReference>
<dbReference type="GO" id="GO:0032367">
    <property type="term" value="P:intracellular cholesterol transport"/>
    <property type="evidence" value="ECO:0007669"/>
    <property type="project" value="InterPro"/>
</dbReference>
<reference evidence="8" key="2">
    <citation type="submission" date="2018-06" db="EMBL/GenBank/DDBJ databases">
        <authorList>
            <person name="Zhirakovskaya E."/>
        </authorList>
    </citation>
    <scope>NUCLEOTIDE SEQUENCE</scope>
</reference>
<comment type="subcellular location">
    <subcellularLocation>
        <location evidence="1">Secreted</location>
    </subcellularLocation>
</comment>
<dbReference type="FunFam" id="2.60.40.770:FF:000001">
    <property type="entry name" value="NPC intracellular cholesterol transporter 2"/>
    <property type="match status" value="1"/>
</dbReference>
<protein>
    <submittedName>
        <fullName evidence="8">Niemann-Pick protein C2</fullName>
    </submittedName>
</protein>
<evidence type="ECO:0000256" key="5">
    <source>
        <dbReference type="ARBA" id="ARBA00023157"/>
    </source>
</evidence>
<dbReference type="InterPro" id="IPR014756">
    <property type="entry name" value="Ig_E-set"/>
</dbReference>
<sequence length="155" mass="16788">MDLTRVSFCAGILIFCKVFCGSLSLTFDDCGSKHGNFSVVKLTGCDPATMDYCPLKKGKNTTIELTFVPAENLTEITVKVYGYIVGVPVPFALPNPNGCVDSGIKCPVASGSEVTYTVTMPIRQVYPKLKVDIRLELEDEQSEDAICVIIPAKIV</sequence>
<comment type="similarity">
    <text evidence="2">Belongs to the NPC2 family.</text>
</comment>
<dbReference type="GO" id="GO:0032934">
    <property type="term" value="F:sterol binding"/>
    <property type="evidence" value="ECO:0007669"/>
    <property type="project" value="InterPro"/>
</dbReference>
<accession>A0A346TI37</accession>
<keyword evidence="3" id="KW-0964">Secreted</keyword>
<organism evidence="8">
    <name type="scientific">Cyrtorhinus lividipennis</name>
    <dbReference type="NCBI Taxonomy" id="1032904"/>
    <lineage>
        <taxon>Eukaryota</taxon>
        <taxon>Metazoa</taxon>
        <taxon>Ecdysozoa</taxon>
        <taxon>Arthropoda</taxon>
        <taxon>Hexapoda</taxon>
        <taxon>Insecta</taxon>
        <taxon>Pterygota</taxon>
        <taxon>Neoptera</taxon>
        <taxon>Paraneoptera</taxon>
        <taxon>Hemiptera</taxon>
        <taxon>Heteroptera</taxon>
        <taxon>Panheteroptera</taxon>
        <taxon>Cimicomorpha</taxon>
        <taxon>Miridae</taxon>
        <taxon>Orthotylini</taxon>
        <taxon>Cyrtorhinus</taxon>
    </lineage>
</organism>
<evidence type="ECO:0000256" key="2">
    <source>
        <dbReference type="ARBA" id="ARBA00006370"/>
    </source>
</evidence>
<dbReference type="InterPro" id="IPR003172">
    <property type="entry name" value="ML_dom"/>
</dbReference>
<dbReference type="SUPFAM" id="SSF81296">
    <property type="entry name" value="E set domains"/>
    <property type="match status" value="1"/>
</dbReference>
<evidence type="ECO:0000256" key="1">
    <source>
        <dbReference type="ARBA" id="ARBA00004613"/>
    </source>
</evidence>
<dbReference type="CDD" id="cd00916">
    <property type="entry name" value="Npc2_like"/>
    <property type="match status" value="1"/>
</dbReference>
<evidence type="ECO:0000256" key="4">
    <source>
        <dbReference type="ARBA" id="ARBA00022729"/>
    </source>
</evidence>
<dbReference type="AlphaFoldDB" id="A0A346TI37"/>
<dbReference type="InterPro" id="IPR033916">
    <property type="entry name" value="ML_Npc2-like"/>
</dbReference>
<reference evidence="8" key="1">
    <citation type="journal article" date="2018" name="Sci. Rep.">
        <title>Identification and expression analysis of putative chemoreception genes from Cyrtorhinus lividipennis (Hemiptera: Miridae) antennal transcriptome.</title>
        <authorList>
            <person name="Wang G.Y."/>
            <person name="Zhu J.L."/>
            <person name="Zhou W.W."/>
            <person name="Liu S."/>
            <person name="Khairul Q.M."/>
            <person name="Ansari N.A."/>
            <person name="Zhu Z.R."/>
        </authorList>
    </citation>
    <scope>NUCLEOTIDE SEQUENCE</scope>
</reference>
<feature type="signal peptide" evidence="6">
    <location>
        <begin position="1"/>
        <end position="24"/>
    </location>
</feature>
<dbReference type="GO" id="GO:0005576">
    <property type="term" value="C:extracellular region"/>
    <property type="evidence" value="ECO:0007669"/>
    <property type="project" value="UniProtKB-SubCell"/>
</dbReference>
<name>A0A346TI37_9HEMI</name>
<proteinExistence type="evidence at transcript level"/>
<dbReference type="PANTHER" id="PTHR11306:SF68">
    <property type="entry name" value="NPC INTRACELLULAR CHOLESTEROL TRANSPORTER 2"/>
    <property type="match status" value="1"/>
</dbReference>
<dbReference type="Gene3D" id="2.60.40.770">
    <property type="match status" value="1"/>
</dbReference>
<dbReference type="InterPro" id="IPR039670">
    <property type="entry name" value="NPC2-like"/>
</dbReference>
<dbReference type="SMART" id="SM00737">
    <property type="entry name" value="ML"/>
    <property type="match status" value="1"/>
</dbReference>
<dbReference type="EMBL" id="MH510335">
    <property type="protein sequence ID" value="AXU25120.1"/>
    <property type="molecule type" value="mRNA"/>
</dbReference>
<keyword evidence="5" id="KW-1015">Disulfide bond</keyword>
<evidence type="ECO:0000256" key="6">
    <source>
        <dbReference type="SAM" id="SignalP"/>
    </source>
</evidence>
<evidence type="ECO:0000313" key="8">
    <source>
        <dbReference type="EMBL" id="AXU25120.1"/>
    </source>
</evidence>
<feature type="chain" id="PRO_5016957324" evidence="6">
    <location>
        <begin position="25"/>
        <end position="155"/>
    </location>
</feature>
<dbReference type="Pfam" id="PF02221">
    <property type="entry name" value="E1_DerP2_DerF2"/>
    <property type="match status" value="1"/>
</dbReference>